<dbReference type="EMBL" id="CAFBOU010000094">
    <property type="protein sequence ID" value="CAB4997434.1"/>
    <property type="molecule type" value="Genomic_DNA"/>
</dbReference>
<reference evidence="2" key="1">
    <citation type="submission" date="2020-05" db="EMBL/GenBank/DDBJ databases">
        <authorList>
            <person name="Chiriac C."/>
            <person name="Salcher M."/>
            <person name="Ghai R."/>
            <person name="Kavagutti S V."/>
        </authorList>
    </citation>
    <scope>NUCLEOTIDE SEQUENCE</scope>
</reference>
<dbReference type="EMBL" id="CAEZZY010000020">
    <property type="protein sequence ID" value="CAB4773873.1"/>
    <property type="molecule type" value="Genomic_DNA"/>
</dbReference>
<name>A0A6J7P5Z2_9ZZZZ</name>
<evidence type="ECO:0000313" key="2">
    <source>
        <dbReference type="EMBL" id="CAB4997434.1"/>
    </source>
</evidence>
<accession>A0A6J7P5Z2</accession>
<dbReference type="AlphaFoldDB" id="A0A6J7P5Z2"/>
<protein>
    <submittedName>
        <fullName evidence="2">Unannotated protein</fullName>
    </submittedName>
</protein>
<sequence>MEILKFDDAEKSTSARKRSGRGAILVTFVALVFGAGTALASGTLTINSDNTIALDQGVANSVQCDTDITVSLGTAYDVGSTDFVFTGVDISNIDVTTMPNNCNNKYFTIKTYNSTGTLQVFCVYGTDSGCQSDGKSAKLQVTSSSLSYRFTQALATGTPGSINVKNVTVESSNS</sequence>
<organism evidence="2">
    <name type="scientific">freshwater metagenome</name>
    <dbReference type="NCBI Taxonomy" id="449393"/>
    <lineage>
        <taxon>unclassified sequences</taxon>
        <taxon>metagenomes</taxon>
        <taxon>ecological metagenomes</taxon>
    </lineage>
</organism>
<gene>
    <name evidence="1" type="ORF">UFOPK2928_00319</name>
    <name evidence="2" type="ORF">UFOPK4010_00977</name>
</gene>
<proteinExistence type="predicted"/>
<evidence type="ECO:0000313" key="1">
    <source>
        <dbReference type="EMBL" id="CAB4773873.1"/>
    </source>
</evidence>